<accession>A0AA87CSR8</accession>
<evidence type="ECO:0000313" key="3">
    <source>
        <dbReference type="Proteomes" id="UP000004506"/>
    </source>
</evidence>
<comment type="caution">
    <text evidence="2">The sequence shown here is derived from an EMBL/GenBank/DDBJ whole genome shotgun (WGS) entry which is preliminary data.</text>
</comment>
<dbReference type="Proteomes" id="UP000004506">
    <property type="component" value="Unassembled WGS sequence"/>
</dbReference>
<protein>
    <submittedName>
        <fullName evidence="2">Uncharacterized protein</fullName>
    </submittedName>
</protein>
<proteinExistence type="predicted"/>
<dbReference type="AlphaFoldDB" id="A0AA87CSR8"/>
<dbReference type="EMBL" id="ABJD02000082">
    <property type="protein sequence ID" value="EDU61148.1"/>
    <property type="molecule type" value="Genomic_DNA"/>
</dbReference>
<name>A0AA87CSR8_PROST</name>
<reference evidence="3" key="1">
    <citation type="submission" date="2008-04" db="EMBL/GenBank/DDBJ databases">
        <title>Draft genome sequence of Providencia stuartii (ATCC 25827).</title>
        <authorList>
            <person name="Sudarsanam P."/>
            <person name="Ley R."/>
            <person name="Guruge J."/>
            <person name="Turnbaugh P.J."/>
            <person name="Mahowald M."/>
            <person name="Liep D."/>
            <person name="Gordon J."/>
        </authorList>
    </citation>
    <scope>NUCLEOTIDE SEQUENCE [LARGE SCALE GENOMIC DNA]</scope>
    <source>
        <strain evidence="3">ATCC 25827</strain>
    </source>
</reference>
<reference evidence="3" key="2">
    <citation type="submission" date="2008-04" db="EMBL/GenBank/DDBJ databases">
        <title>Draft genome sequence of Providencia stuartii(ATCC 25827).</title>
        <authorList>
            <person name="Sudarsanam P."/>
            <person name="Ley R."/>
            <person name="Guruge J."/>
            <person name="Turnbaugh P.J."/>
            <person name="Mahowald M."/>
            <person name="Liep D."/>
            <person name="Gordon J."/>
        </authorList>
    </citation>
    <scope>NUCLEOTIDE SEQUENCE [LARGE SCALE GENOMIC DNA]</scope>
    <source>
        <strain evidence="3">ATCC 25827</strain>
    </source>
</reference>
<organism evidence="2 3">
    <name type="scientific">Providencia stuartii ATCC 25827</name>
    <dbReference type="NCBI Taxonomy" id="471874"/>
    <lineage>
        <taxon>Bacteria</taxon>
        <taxon>Pseudomonadati</taxon>
        <taxon>Pseudomonadota</taxon>
        <taxon>Gammaproteobacteria</taxon>
        <taxon>Enterobacterales</taxon>
        <taxon>Morganellaceae</taxon>
        <taxon>Providencia</taxon>
    </lineage>
</organism>
<reference evidence="2" key="4">
    <citation type="submission" date="2016-11" db="EMBL/GenBank/DDBJ databases">
        <title>Draft genome sequence of Providencia stuartii (ATCC 25827).</title>
        <authorList>
            <person name="Sudarsanam P."/>
            <person name="Ley R."/>
            <person name="Guruge J."/>
            <person name="Turnbaugh P.J."/>
            <person name="Mahowald M."/>
            <person name="Liep D."/>
            <person name="Gordon J."/>
        </authorList>
    </citation>
    <scope>NUCLEOTIDE SEQUENCE</scope>
    <source>
        <strain evidence="2">ATCC 25827</strain>
    </source>
</reference>
<reference evidence="2 3" key="3">
    <citation type="submission" date="2008-05" db="EMBL/GenBank/DDBJ databases">
        <authorList>
            <person name="Fulton L."/>
            <person name="Clifton S."/>
            <person name="Fulton B."/>
            <person name="Xu J."/>
            <person name="Minx P."/>
            <person name="Pepin K.H."/>
            <person name="Johnson M."/>
            <person name="Thiruvilangam P."/>
            <person name="Bhonagiri V."/>
            <person name="Nash W.E."/>
            <person name="Mardis E.R."/>
            <person name="Wilson R.K."/>
        </authorList>
    </citation>
    <scope>NUCLEOTIDE SEQUENCE [LARGE SCALE GENOMIC DNA]</scope>
    <source>
        <strain evidence="2 3">ATCC 25827</strain>
    </source>
</reference>
<reference evidence="2" key="5">
    <citation type="submission" date="2016-11" db="EMBL/GenBank/DDBJ databases">
        <title>Draft genome sequence of Providencia stuartii(ATCC 25827).</title>
        <authorList>
            <person name="Sudarsanam P."/>
            <person name="Ley R."/>
            <person name="Guruge J."/>
            <person name="Turnbaugh P.J."/>
            <person name="Mahowald M."/>
            <person name="Liep D."/>
            <person name="Gordon J."/>
        </authorList>
    </citation>
    <scope>NUCLEOTIDE SEQUENCE</scope>
    <source>
        <strain evidence="2">ATCC 25827</strain>
    </source>
</reference>
<dbReference type="EMBL" id="ABJD02000078">
    <property type="protein sequence ID" value="EDU61216.1"/>
    <property type="molecule type" value="Genomic_DNA"/>
</dbReference>
<evidence type="ECO:0000313" key="1">
    <source>
        <dbReference type="EMBL" id="EDU61148.1"/>
    </source>
</evidence>
<sequence>MASISRSLWDKGELLDYSYQSIRLPKQQKALNINSLIYYQFIFHTTKHYISF</sequence>
<gene>
    <name evidence="2" type="ORF">PROSTU_00777</name>
    <name evidence="1" type="ORF">PROSTU_00895</name>
</gene>
<evidence type="ECO:0000313" key="2">
    <source>
        <dbReference type="EMBL" id="EDU61216.1"/>
    </source>
</evidence>